<protein>
    <submittedName>
        <fullName evidence="1">Uncharacterized protein</fullName>
    </submittedName>
</protein>
<dbReference type="Proteomes" id="UP000014480">
    <property type="component" value="Unassembled WGS sequence"/>
</dbReference>
<accession>A0A484FDA9</accession>
<proteinExistence type="predicted"/>
<dbReference type="EMBL" id="AMCV02000037">
    <property type="protein sequence ID" value="TDZ16002.1"/>
    <property type="molecule type" value="Genomic_DNA"/>
</dbReference>
<reference evidence="2" key="1">
    <citation type="journal article" date="2013" name="New Phytol.">
        <title>Comparative genomic and transcriptomic analyses reveal the hemibiotrophic stage shift of Colletotrichum fungi.</title>
        <authorList>
            <person name="Gan P."/>
            <person name="Ikeda K."/>
            <person name="Irieda H."/>
            <person name="Narusaka M."/>
            <person name="O'Connell R.J."/>
            <person name="Narusaka Y."/>
            <person name="Takano Y."/>
            <person name="Kubo Y."/>
            <person name="Shirasu K."/>
        </authorList>
    </citation>
    <scope>NUCLEOTIDE SEQUENCE [LARGE SCALE GENOMIC DNA]</scope>
    <source>
        <strain evidence="2">104-T / ATCC 96160 / CBS 514.97 / LARS 414 / MAFF 240422</strain>
    </source>
</reference>
<evidence type="ECO:0000313" key="2">
    <source>
        <dbReference type="Proteomes" id="UP000014480"/>
    </source>
</evidence>
<dbReference type="AlphaFoldDB" id="A0A484FDA9"/>
<comment type="caution">
    <text evidence="1">The sequence shown here is derived from an EMBL/GenBank/DDBJ whole genome shotgun (WGS) entry which is preliminary data.</text>
</comment>
<sequence length="67" mass="7351">MAQFSNLSDAVSSMARPFALSHHPSIAKQGRALEPLETSDGCAMLVFCRYSEGKTISTLYGFVRLRV</sequence>
<name>A0A484FDA9_COLOR</name>
<evidence type="ECO:0000313" key="1">
    <source>
        <dbReference type="EMBL" id="TDZ16002.1"/>
    </source>
</evidence>
<reference evidence="2" key="2">
    <citation type="journal article" date="2019" name="Mol. Plant Microbe Interact.">
        <title>Genome sequence resources for four phytopathogenic fungi from the Colletotrichum orbiculare species complex.</title>
        <authorList>
            <person name="Gan P."/>
            <person name="Tsushima A."/>
            <person name="Narusaka M."/>
            <person name="Narusaka Y."/>
            <person name="Takano Y."/>
            <person name="Kubo Y."/>
            <person name="Shirasu K."/>
        </authorList>
    </citation>
    <scope>GENOME REANNOTATION</scope>
    <source>
        <strain evidence="2">104-T / ATCC 96160 / CBS 514.97 / LARS 414 / MAFF 240422</strain>
    </source>
</reference>
<keyword evidence="2" id="KW-1185">Reference proteome</keyword>
<organism evidence="1 2">
    <name type="scientific">Colletotrichum orbiculare (strain 104-T / ATCC 96160 / CBS 514.97 / LARS 414 / MAFF 240422)</name>
    <name type="common">Cucumber anthracnose fungus</name>
    <name type="synonym">Colletotrichum lagenarium</name>
    <dbReference type="NCBI Taxonomy" id="1213857"/>
    <lineage>
        <taxon>Eukaryota</taxon>
        <taxon>Fungi</taxon>
        <taxon>Dikarya</taxon>
        <taxon>Ascomycota</taxon>
        <taxon>Pezizomycotina</taxon>
        <taxon>Sordariomycetes</taxon>
        <taxon>Hypocreomycetidae</taxon>
        <taxon>Glomerellales</taxon>
        <taxon>Glomerellaceae</taxon>
        <taxon>Colletotrichum</taxon>
        <taxon>Colletotrichum orbiculare species complex</taxon>
    </lineage>
</organism>
<gene>
    <name evidence="1" type="ORF">Cob_v011036</name>
</gene>